<dbReference type="InterPro" id="IPR017452">
    <property type="entry name" value="GPCR_Rhodpsn_7TM"/>
</dbReference>
<dbReference type="GO" id="GO:0043114">
    <property type="term" value="P:regulation of vascular permeability"/>
    <property type="evidence" value="ECO:0007669"/>
    <property type="project" value="InterPro"/>
</dbReference>
<proteinExistence type="inferred from homology"/>
<dbReference type="GO" id="GO:0007268">
    <property type="term" value="P:chemical synaptic transmission"/>
    <property type="evidence" value="ECO:0007669"/>
    <property type="project" value="TreeGrafter"/>
</dbReference>
<keyword evidence="10 14" id="KW-0675">Receptor</keyword>
<feature type="transmembrane region" description="Helical" evidence="16">
    <location>
        <begin position="175"/>
        <end position="198"/>
    </location>
</feature>
<keyword evidence="12 14" id="KW-0807">Transducer</keyword>
<dbReference type="InterPro" id="IPR000276">
    <property type="entry name" value="GPCR_Rhodpsn"/>
</dbReference>
<feature type="transmembrane region" description="Helical" evidence="16">
    <location>
        <begin position="88"/>
        <end position="110"/>
    </location>
</feature>
<dbReference type="PROSITE" id="PS00237">
    <property type="entry name" value="G_PROTEIN_RECEP_F1_1"/>
    <property type="match status" value="1"/>
</dbReference>
<evidence type="ECO:0000256" key="12">
    <source>
        <dbReference type="ARBA" id="ARBA00023224"/>
    </source>
</evidence>
<accession>A0A7L1NYE6</accession>
<dbReference type="GO" id="GO:0004969">
    <property type="term" value="F:histamine receptor activity"/>
    <property type="evidence" value="ECO:0007669"/>
    <property type="project" value="InterPro"/>
</dbReference>
<evidence type="ECO:0000256" key="14">
    <source>
        <dbReference type="RuleBase" id="RU000688"/>
    </source>
</evidence>
<evidence type="ECO:0000256" key="6">
    <source>
        <dbReference type="ARBA" id="ARBA00022989"/>
    </source>
</evidence>
<dbReference type="SUPFAM" id="SSF81321">
    <property type="entry name" value="Family A G protein-coupled receptor-like"/>
    <property type="match status" value="1"/>
</dbReference>
<evidence type="ECO:0000313" key="18">
    <source>
        <dbReference type="EMBL" id="NXO05021.1"/>
    </source>
</evidence>
<dbReference type="GO" id="GO:0030425">
    <property type="term" value="C:dendrite"/>
    <property type="evidence" value="ECO:0007669"/>
    <property type="project" value="TreeGrafter"/>
</dbReference>
<evidence type="ECO:0000256" key="5">
    <source>
        <dbReference type="ARBA" id="ARBA00022692"/>
    </source>
</evidence>
<evidence type="ECO:0000256" key="8">
    <source>
        <dbReference type="ARBA" id="ARBA00023136"/>
    </source>
</evidence>
<evidence type="ECO:0000256" key="9">
    <source>
        <dbReference type="ARBA" id="ARBA00023157"/>
    </source>
</evidence>
<feature type="domain" description="G-protein coupled receptors family 1 profile" evidence="17">
    <location>
        <begin position="31"/>
        <end position="457"/>
    </location>
</feature>
<dbReference type="Proteomes" id="UP000565785">
    <property type="component" value="Unassembled WGS sequence"/>
</dbReference>
<feature type="transmembrane region" description="Helical" evidence="16">
    <location>
        <begin position="441"/>
        <end position="460"/>
    </location>
</feature>
<dbReference type="InterPro" id="IPR000921">
    <property type="entry name" value="Histamine_H1_rcpt"/>
</dbReference>
<keyword evidence="3" id="KW-1003">Cell membrane</keyword>
<dbReference type="Gene3D" id="1.20.1070.10">
    <property type="entry name" value="Rhodopsin 7-helix transmembrane proteins"/>
    <property type="match status" value="2"/>
</dbReference>
<evidence type="ECO:0000313" key="19">
    <source>
        <dbReference type="Proteomes" id="UP000565785"/>
    </source>
</evidence>
<reference evidence="18 19" key="1">
    <citation type="submission" date="2019-09" db="EMBL/GenBank/DDBJ databases">
        <title>Bird 10,000 Genomes (B10K) Project - Family phase.</title>
        <authorList>
            <person name="Zhang G."/>
        </authorList>
    </citation>
    <scope>NUCLEOTIDE SEQUENCE [LARGE SCALE GENOMIC DNA]</scope>
    <source>
        <strain evidence="18">B10K-DU-002-35</strain>
        <tissue evidence="18">Muscle</tissue>
    </source>
</reference>
<dbReference type="AlphaFoldDB" id="A0A7L1NYE6"/>
<keyword evidence="19" id="KW-1185">Reference proteome</keyword>
<keyword evidence="11" id="KW-0325">Glycoprotein</keyword>
<evidence type="ECO:0000256" key="13">
    <source>
        <dbReference type="ARBA" id="ARBA00045624"/>
    </source>
</evidence>
<name>A0A7L1NYE6_RHICY</name>
<keyword evidence="4" id="KW-0597">Phosphoprotein</keyword>
<dbReference type="GO" id="GO:0007187">
    <property type="term" value="P:G protein-coupled receptor signaling pathway, coupled to cyclic nucleotide second messenger"/>
    <property type="evidence" value="ECO:0007669"/>
    <property type="project" value="TreeGrafter"/>
</dbReference>
<evidence type="ECO:0000256" key="1">
    <source>
        <dbReference type="ARBA" id="ARBA00004651"/>
    </source>
</evidence>
<dbReference type="GO" id="GO:0045202">
    <property type="term" value="C:synapse"/>
    <property type="evidence" value="ECO:0007669"/>
    <property type="project" value="GOC"/>
</dbReference>
<dbReference type="GO" id="GO:0005886">
    <property type="term" value="C:plasma membrane"/>
    <property type="evidence" value="ECO:0007669"/>
    <property type="project" value="UniProtKB-SubCell"/>
</dbReference>
<feature type="transmembrane region" description="Helical" evidence="16">
    <location>
        <begin position="15"/>
        <end position="39"/>
    </location>
</feature>
<dbReference type="CDD" id="cd15050">
    <property type="entry name" value="7tmA_Histamine_H1R"/>
    <property type="match status" value="1"/>
</dbReference>
<organism evidence="18 19">
    <name type="scientific">Rhinopomastus cyanomelas</name>
    <name type="common">Common scimitarbill</name>
    <dbReference type="NCBI Taxonomy" id="113115"/>
    <lineage>
        <taxon>Eukaryota</taxon>
        <taxon>Metazoa</taxon>
        <taxon>Chordata</taxon>
        <taxon>Craniata</taxon>
        <taxon>Vertebrata</taxon>
        <taxon>Euteleostomi</taxon>
        <taxon>Archelosauria</taxon>
        <taxon>Archosauria</taxon>
        <taxon>Dinosauria</taxon>
        <taxon>Saurischia</taxon>
        <taxon>Theropoda</taxon>
        <taxon>Coelurosauria</taxon>
        <taxon>Aves</taxon>
        <taxon>Neognathae</taxon>
        <taxon>Neoaves</taxon>
        <taxon>Telluraves</taxon>
        <taxon>Coraciimorphae</taxon>
        <taxon>Bucerotiformes</taxon>
        <taxon>Rhinopomastidae</taxon>
        <taxon>Rhinopomastus</taxon>
    </lineage>
</organism>
<keyword evidence="8 16" id="KW-0472">Membrane</keyword>
<keyword evidence="6 16" id="KW-1133">Transmembrane helix</keyword>
<dbReference type="PRINTS" id="PR00530">
    <property type="entry name" value="HISTAMINEH1R"/>
</dbReference>
<feature type="non-terminal residue" evidence="18">
    <location>
        <position position="1"/>
    </location>
</feature>
<evidence type="ECO:0000256" key="3">
    <source>
        <dbReference type="ARBA" id="ARBA00022475"/>
    </source>
</evidence>
<dbReference type="PANTHER" id="PTHR24247">
    <property type="entry name" value="5-HYDROXYTRYPTAMINE RECEPTOR"/>
    <property type="match status" value="1"/>
</dbReference>
<evidence type="ECO:0000256" key="15">
    <source>
        <dbReference type="SAM" id="MobiDB-lite"/>
    </source>
</evidence>
<evidence type="ECO:0000256" key="11">
    <source>
        <dbReference type="ARBA" id="ARBA00023180"/>
    </source>
</evidence>
<dbReference type="PANTHER" id="PTHR24247:SF223">
    <property type="entry name" value="HISTAMINE H1 RECEPTOR"/>
    <property type="match status" value="1"/>
</dbReference>
<protein>
    <recommendedName>
        <fullName evidence="2">Histamine H1 receptor</fullName>
    </recommendedName>
</protein>
<comment type="subcellular location">
    <subcellularLocation>
        <location evidence="1">Cell membrane</location>
        <topology evidence="1">Multi-pass membrane protein</topology>
    </subcellularLocation>
</comment>
<evidence type="ECO:0000256" key="2">
    <source>
        <dbReference type="ARBA" id="ARBA00015317"/>
    </source>
</evidence>
<dbReference type="PRINTS" id="PR00237">
    <property type="entry name" value="GPCRRHODOPSN"/>
</dbReference>
<dbReference type="GO" id="GO:0004993">
    <property type="term" value="F:G protein-coupled serotonin receptor activity"/>
    <property type="evidence" value="ECO:0007669"/>
    <property type="project" value="TreeGrafter"/>
</dbReference>
<keyword evidence="5 14" id="KW-0812">Transmembrane</keyword>
<dbReference type="Pfam" id="PF00001">
    <property type="entry name" value="7tm_1"/>
    <property type="match status" value="1"/>
</dbReference>
<dbReference type="OrthoDB" id="10071887at2759"/>
<comment type="caution">
    <text evidence="18">The sequence shown here is derived from an EMBL/GenBank/DDBJ whole genome shotgun (WGS) entry which is preliminary data.</text>
</comment>
<dbReference type="GO" id="GO:0045907">
    <property type="term" value="P:positive regulation of vasoconstriction"/>
    <property type="evidence" value="ECO:0007669"/>
    <property type="project" value="InterPro"/>
</dbReference>
<dbReference type="FunFam" id="1.20.1070.10:FF:000189">
    <property type="entry name" value="Histamine H1 receptor"/>
    <property type="match status" value="1"/>
</dbReference>
<feature type="non-terminal residue" evidence="18">
    <location>
        <position position="474"/>
    </location>
</feature>
<sequence>MSKNTTETSTNPHSAILGLLLGSISMITVIMNILVLYAVKTERKLQTVGNLYIVSLSIADLLVGAAVMPLNIIYLTSPRWTLGLPACLFWLSMDYVASTASIFSLFILCIDRYRSVQQPLKYLKYRTKTRALLMIVGVWLLSFLWVIPILGWQVFTNNGQREVKENKCETEFSEVTWFKVLTAIVNFYLPSVLMLWLYCKIFRAVRQHCQHRELINGPHRPFTEKNPICHSKMKDEQNICLQKQILDEKTSPKDKQSSHQPKREAELHFRNPDKSSKAFISKSSRKILAWSPLPLTTAQPGPGLDKAGHKCMCATKENAAEEVPCSQHSDLSDGSDNHTFTDSVTCREQHPSHNPARACTPQERTASRDNRGSTYLRKTWQRLYSLSNRHIQGLYGNRARKAAQQLGVIMAVFMLCWIPYFVVFMVIAFHGAEQFSQLHMFTVWLGYVNSTLNPFLYPLCNQNFKKTFKKILHI</sequence>
<feature type="transmembrane region" description="Helical" evidence="16">
    <location>
        <begin position="131"/>
        <end position="155"/>
    </location>
</feature>
<comment type="similarity">
    <text evidence="14">Belongs to the G-protein coupled receptor 1 family.</text>
</comment>
<evidence type="ECO:0000256" key="16">
    <source>
        <dbReference type="SAM" id="Phobius"/>
    </source>
</evidence>
<keyword evidence="7 14" id="KW-0297">G-protein coupled receptor</keyword>
<comment type="function">
    <text evidence="13">G-protein-coupled receptor for histamine, a biogenic amine that functions as an immune modulator and a neurotransmitter. Through the H1 receptor, histamine mediates the contraction of smooth muscles and increases capillary permeability due to contraction of terminal venules. Also mediates neurotransmission in the central nervous system and thereby regulates circadian rhythms, emotional and locomotor activities as well as cognitive functions.</text>
</comment>
<gene>
    <name evidence="18" type="primary">Hrh1_0</name>
    <name evidence="18" type="ORF">RHICYA_R02858</name>
</gene>
<keyword evidence="9" id="KW-1015">Disulfide bond</keyword>
<evidence type="ECO:0000256" key="10">
    <source>
        <dbReference type="ARBA" id="ARBA00023170"/>
    </source>
</evidence>
<dbReference type="SMART" id="SM01381">
    <property type="entry name" value="7TM_GPCR_Srsx"/>
    <property type="match status" value="1"/>
</dbReference>
<dbReference type="GO" id="GO:0030594">
    <property type="term" value="F:neurotransmitter receptor activity"/>
    <property type="evidence" value="ECO:0007669"/>
    <property type="project" value="TreeGrafter"/>
</dbReference>
<evidence type="ECO:0000256" key="7">
    <source>
        <dbReference type="ARBA" id="ARBA00023040"/>
    </source>
</evidence>
<feature type="region of interest" description="Disordered" evidence="15">
    <location>
        <begin position="248"/>
        <end position="276"/>
    </location>
</feature>
<dbReference type="PROSITE" id="PS50262">
    <property type="entry name" value="G_PROTEIN_RECEP_F1_2"/>
    <property type="match status" value="1"/>
</dbReference>
<feature type="transmembrane region" description="Helical" evidence="16">
    <location>
        <begin position="406"/>
        <end position="429"/>
    </location>
</feature>
<evidence type="ECO:0000256" key="4">
    <source>
        <dbReference type="ARBA" id="ARBA00022553"/>
    </source>
</evidence>
<feature type="region of interest" description="Disordered" evidence="15">
    <location>
        <begin position="326"/>
        <end position="370"/>
    </location>
</feature>
<dbReference type="EMBL" id="VXBP01010521">
    <property type="protein sequence ID" value="NXO05021.1"/>
    <property type="molecule type" value="Genomic_DNA"/>
</dbReference>
<evidence type="ECO:0000259" key="17">
    <source>
        <dbReference type="PROSITE" id="PS50262"/>
    </source>
</evidence>
<feature type="transmembrane region" description="Helical" evidence="16">
    <location>
        <begin position="51"/>
        <end position="76"/>
    </location>
</feature>
<feature type="compositionally biased region" description="Polar residues" evidence="15">
    <location>
        <begin position="326"/>
        <end position="344"/>
    </location>
</feature>